<dbReference type="FunFam" id="1.10.630.10:FF:000018">
    <property type="entry name" value="Cytochrome P450 monooxygenase"/>
    <property type="match status" value="1"/>
</dbReference>
<keyword evidence="12" id="KW-1185">Reference proteome</keyword>
<dbReference type="GO" id="GO:0004497">
    <property type="term" value="F:monooxygenase activity"/>
    <property type="evidence" value="ECO:0007669"/>
    <property type="project" value="UniProtKB-KW"/>
</dbReference>
<reference evidence="11 12" key="1">
    <citation type="submission" date="2016-06" db="EMBL/GenBank/DDBJ databases">
        <authorList>
            <person name="Kjaerup R.B."/>
            <person name="Dalgaard T.S."/>
            <person name="Juul-Madsen H.R."/>
        </authorList>
    </citation>
    <scope>NUCLEOTIDE SEQUENCE [LARGE SCALE GENOMIC DNA]</scope>
    <source>
        <strain evidence="11 12">DSM 43904</strain>
    </source>
</reference>
<evidence type="ECO:0000256" key="2">
    <source>
        <dbReference type="ARBA" id="ARBA00022617"/>
    </source>
</evidence>
<keyword evidence="2 10" id="KW-0349">Heme</keyword>
<dbReference type="GO" id="GO:0016705">
    <property type="term" value="F:oxidoreductase activity, acting on paired donors, with incorporation or reduction of molecular oxygen"/>
    <property type="evidence" value="ECO:0007669"/>
    <property type="project" value="InterPro"/>
</dbReference>
<keyword evidence="8" id="KW-0045">Antibiotic biosynthesis</keyword>
<evidence type="ECO:0000256" key="9">
    <source>
        <dbReference type="ARBA" id="ARBA00060683"/>
    </source>
</evidence>
<dbReference type="GO" id="GO:0005506">
    <property type="term" value="F:iron ion binding"/>
    <property type="evidence" value="ECO:0007669"/>
    <property type="project" value="InterPro"/>
</dbReference>
<keyword evidence="5 10" id="KW-0560">Oxidoreductase</keyword>
<dbReference type="Proteomes" id="UP000198217">
    <property type="component" value="Chromosome I"/>
</dbReference>
<comment type="pathway">
    <text evidence="9">Antibiotic biosynthesis; mycinamicin biosynthesis.</text>
</comment>
<dbReference type="PROSITE" id="PS00086">
    <property type="entry name" value="CYTOCHROME_P450"/>
    <property type="match status" value="1"/>
</dbReference>
<evidence type="ECO:0000256" key="4">
    <source>
        <dbReference type="ARBA" id="ARBA00022857"/>
    </source>
</evidence>
<evidence type="ECO:0000313" key="11">
    <source>
        <dbReference type="EMBL" id="SCG46554.1"/>
    </source>
</evidence>
<dbReference type="PRINTS" id="PR00385">
    <property type="entry name" value="P450"/>
</dbReference>
<dbReference type="InterPro" id="IPR036396">
    <property type="entry name" value="Cyt_P450_sf"/>
</dbReference>
<dbReference type="PANTHER" id="PTHR46696:SF1">
    <property type="entry name" value="CYTOCHROME P450 YJIB-RELATED"/>
    <property type="match status" value="1"/>
</dbReference>
<dbReference type="InterPro" id="IPR002397">
    <property type="entry name" value="Cyt_P450_B"/>
</dbReference>
<keyword evidence="6 10" id="KW-0408">Iron</keyword>
<dbReference type="InterPro" id="IPR017972">
    <property type="entry name" value="Cyt_P450_CS"/>
</dbReference>
<evidence type="ECO:0000256" key="3">
    <source>
        <dbReference type="ARBA" id="ARBA00022723"/>
    </source>
</evidence>
<dbReference type="GO" id="GO:0017000">
    <property type="term" value="P:antibiotic biosynthetic process"/>
    <property type="evidence" value="ECO:0007669"/>
    <property type="project" value="UniProtKB-KW"/>
</dbReference>
<evidence type="ECO:0000256" key="8">
    <source>
        <dbReference type="ARBA" id="ARBA00023194"/>
    </source>
</evidence>
<dbReference type="Pfam" id="PF00067">
    <property type="entry name" value="p450"/>
    <property type="match status" value="1"/>
</dbReference>
<dbReference type="InterPro" id="IPR001128">
    <property type="entry name" value="Cyt_P450"/>
</dbReference>
<dbReference type="PANTHER" id="PTHR46696">
    <property type="entry name" value="P450, PUTATIVE (EUROFUNG)-RELATED"/>
    <property type="match status" value="1"/>
</dbReference>
<dbReference type="SUPFAM" id="SSF48264">
    <property type="entry name" value="Cytochrome P450"/>
    <property type="match status" value="1"/>
</dbReference>
<dbReference type="GO" id="GO:0020037">
    <property type="term" value="F:heme binding"/>
    <property type="evidence" value="ECO:0007669"/>
    <property type="project" value="InterPro"/>
</dbReference>
<dbReference type="PRINTS" id="PR00359">
    <property type="entry name" value="BP450"/>
</dbReference>
<organism evidence="11 12">
    <name type="scientific">Micromonospora echinaurantiaca</name>
    <dbReference type="NCBI Taxonomy" id="47857"/>
    <lineage>
        <taxon>Bacteria</taxon>
        <taxon>Bacillati</taxon>
        <taxon>Actinomycetota</taxon>
        <taxon>Actinomycetes</taxon>
        <taxon>Micromonosporales</taxon>
        <taxon>Micromonosporaceae</taxon>
        <taxon>Micromonospora</taxon>
    </lineage>
</organism>
<evidence type="ECO:0000313" key="12">
    <source>
        <dbReference type="Proteomes" id="UP000198217"/>
    </source>
</evidence>
<gene>
    <name evidence="11" type="ORF">GA0070609_1796</name>
</gene>
<dbReference type="EMBL" id="LT607750">
    <property type="protein sequence ID" value="SCG46554.1"/>
    <property type="molecule type" value="Genomic_DNA"/>
</dbReference>
<keyword evidence="4" id="KW-0521">NADP</keyword>
<evidence type="ECO:0000256" key="10">
    <source>
        <dbReference type="RuleBase" id="RU000461"/>
    </source>
</evidence>
<evidence type="ECO:0000256" key="7">
    <source>
        <dbReference type="ARBA" id="ARBA00023033"/>
    </source>
</evidence>
<name>A0A1C5HKL5_9ACTN</name>
<protein>
    <submittedName>
        <fullName evidence="11">Cytochrome P450</fullName>
    </submittedName>
</protein>
<sequence length="408" mass="44657">MQPAIVDRIEDMYVKHQADPYPVYREWRDKGPVVVDADGKVIVLGHDDAKAALADPAVSVDPRDSRWYQQRAAAGEVSAEEEQRYADAPFIELNPPEHTRHRLLVGQAFAAHAARAAEPTAQVVDALLDRLAGGTGCDVVREYAYAIPIRVLCALFGIADEDDRQRVQDWSHFISRSMDPSNPVDPAEVDRVSGELRGYLERLVDARAAEPGDDVVSAMLASRGGDQRLTRAEAVNGLWLLVVSGHETTSSLIASGLYSLLTEPALADRMRAEPEKMPGLVDELLRLTPLVQCLWRHVKQDTTLPSGARLRAGDSMVIVLAQANRDPERFADPDRLDPDRTEQHVSFGAGPHYCLGATLGRLQANLALSAFLRRVVAPELAAEPPGTPRALGGLTSLPIRYERVQPAD</sequence>
<keyword evidence="3 10" id="KW-0479">Metal-binding</keyword>
<accession>A0A1C5HKL5</accession>
<evidence type="ECO:0000256" key="6">
    <source>
        <dbReference type="ARBA" id="ARBA00023004"/>
    </source>
</evidence>
<comment type="similarity">
    <text evidence="1 10">Belongs to the cytochrome P450 family.</text>
</comment>
<evidence type="ECO:0000256" key="5">
    <source>
        <dbReference type="ARBA" id="ARBA00023002"/>
    </source>
</evidence>
<keyword evidence="7 10" id="KW-0503">Monooxygenase</keyword>
<proteinExistence type="inferred from homology"/>
<evidence type="ECO:0000256" key="1">
    <source>
        <dbReference type="ARBA" id="ARBA00010617"/>
    </source>
</evidence>
<dbReference type="RefSeq" id="WP_157748087.1">
    <property type="nucleotide sequence ID" value="NZ_LT607750.1"/>
</dbReference>
<dbReference type="Gene3D" id="1.10.630.10">
    <property type="entry name" value="Cytochrome P450"/>
    <property type="match status" value="1"/>
</dbReference>
<dbReference type="AlphaFoldDB" id="A0A1C5HKL5"/>